<name>A0A1W6B2Q4_9GAMM</name>
<dbReference type="CDD" id="cd20684">
    <property type="entry name" value="CdiA-CT_Yk_RNaseA-like"/>
    <property type="match status" value="1"/>
</dbReference>
<accession>A0A1W6B2Q4</accession>
<dbReference type="EMBL" id="CP019706">
    <property type="protein sequence ID" value="ARJ41375.1"/>
    <property type="molecule type" value="Genomic_DNA"/>
</dbReference>
<sequence>MDDGGMRIVMSPVQLAAVLSDKTVTEAETLSNRLLGGLGVLLGGVEMAGAVTLCIAPEPTGLTKAGCVVVGAHSLDSVHAAAQQMISGRDTRSATYQLAVSAARQLGADEDTALKIGMTVDIAVPIGFAMAIGAARVAAIKAGRVRLVEHESLTGLKPGGHTLANHVGKTDNELLARFERNKRLTMSSTFKNLDVAENVISRALYINRDGIKSALAGGKHGVRLTINYPAGREIGYGYARGNTQRISMHAVRIVIDIQEYNGKPYYILTAFPTP</sequence>
<reference evidence="2 3" key="1">
    <citation type="submission" date="2017-02" db="EMBL/GenBank/DDBJ databases">
        <title>Complete genome sequence of the drought resistance-promoting endophyte Pantoea alhagi LTYR-11Z.</title>
        <authorList>
            <person name="Zhang L."/>
        </authorList>
    </citation>
    <scope>NUCLEOTIDE SEQUENCE [LARGE SCALE GENOMIC DNA]</scope>
    <source>
        <strain evidence="2 3">LTYR-11Z</strain>
    </source>
</reference>
<dbReference type="Pfam" id="PF18431">
    <property type="entry name" value="RNAse_A_bac"/>
    <property type="match status" value="1"/>
</dbReference>
<dbReference type="Proteomes" id="UP000192900">
    <property type="component" value="Chromosome"/>
</dbReference>
<dbReference type="InterPro" id="IPR041436">
    <property type="entry name" value="RNAse_A_bac"/>
</dbReference>
<dbReference type="RefSeq" id="WP_085068210.1">
    <property type="nucleotide sequence ID" value="NZ_CP019706.1"/>
</dbReference>
<dbReference type="STRING" id="1891675.B1H58_04695"/>
<feature type="domain" description="Bacterial CdiA-CT RNAse A" evidence="1">
    <location>
        <begin position="160"/>
        <end position="272"/>
    </location>
</feature>
<organism evidence="2 3">
    <name type="scientific">Pantoea alhagi</name>
    <dbReference type="NCBI Taxonomy" id="1891675"/>
    <lineage>
        <taxon>Bacteria</taxon>
        <taxon>Pseudomonadati</taxon>
        <taxon>Pseudomonadota</taxon>
        <taxon>Gammaproteobacteria</taxon>
        <taxon>Enterobacterales</taxon>
        <taxon>Erwiniaceae</taxon>
        <taxon>Pantoea</taxon>
    </lineage>
</organism>
<evidence type="ECO:0000313" key="2">
    <source>
        <dbReference type="EMBL" id="ARJ41375.1"/>
    </source>
</evidence>
<proteinExistence type="predicted"/>
<dbReference type="OrthoDB" id="6832592at2"/>
<dbReference type="KEGG" id="palh:B1H58_04695"/>
<gene>
    <name evidence="2" type="ORF">B1H58_04695</name>
</gene>
<dbReference type="AlphaFoldDB" id="A0A1W6B2Q4"/>
<keyword evidence="3" id="KW-1185">Reference proteome</keyword>
<protein>
    <recommendedName>
        <fullName evidence="1">Bacterial CdiA-CT RNAse A domain-containing protein</fullName>
    </recommendedName>
</protein>
<evidence type="ECO:0000259" key="1">
    <source>
        <dbReference type="Pfam" id="PF18431"/>
    </source>
</evidence>
<evidence type="ECO:0000313" key="3">
    <source>
        <dbReference type="Proteomes" id="UP000192900"/>
    </source>
</evidence>